<evidence type="ECO:0000256" key="6">
    <source>
        <dbReference type="ARBA" id="ARBA00023239"/>
    </source>
</evidence>
<evidence type="ECO:0000256" key="9">
    <source>
        <dbReference type="RuleBase" id="RU000515"/>
    </source>
</evidence>
<evidence type="ECO:0000256" key="8">
    <source>
        <dbReference type="ARBA" id="ARBA00047651"/>
    </source>
</evidence>
<comment type="subunit">
    <text evidence="9">Homooctamer.</text>
</comment>
<dbReference type="GO" id="GO:0004655">
    <property type="term" value="F:porphobilinogen synthase activity"/>
    <property type="evidence" value="ECO:0007669"/>
    <property type="project" value="UniProtKB-EC"/>
</dbReference>
<dbReference type="InterPro" id="IPR030656">
    <property type="entry name" value="ALAD_AS"/>
</dbReference>
<dbReference type="InterPro" id="IPR013785">
    <property type="entry name" value="Aldolase_TIM"/>
</dbReference>
<evidence type="ECO:0000313" key="12">
    <source>
        <dbReference type="Proteomes" id="UP000826014"/>
    </source>
</evidence>
<dbReference type="PRINTS" id="PR00144">
    <property type="entry name" value="DALDHYDRTASE"/>
</dbReference>
<dbReference type="PIRSF" id="PIRSF001415">
    <property type="entry name" value="Porphbilin_synth"/>
    <property type="match status" value="1"/>
</dbReference>
<keyword evidence="7 9" id="KW-0627">Porphyrin biosynthesis</keyword>
<sequence length="320" mass="35732">MLIKRPHRNRKTVAIRSLLAETVLLPSDFVLPVFVTTEKEKKSIFNMPGIFAWPLEKLTKEAETWHGKGILAIALFPTIPHEYKDPNATYALQEKGLIPQALQKLKKEIPSLCVITDIALDPFTSHGHDGIINEQKEILNDKTVSILSQMALLHAQFGADLVAPSDMMDGRIRAIRTVLDKHFFHQIGILAYTAKYASCLYSPFRGAVGSHLQHGDKKSYQMNPANAREAIRQALLDEEQGADILMVKPALYYLDIITKMKAALSLPICAYHVSGEYAMIMAAEEKGILQAKEVFQEAMLSIKRAGADFIFSYAVPLLFP</sequence>
<comment type="similarity">
    <text evidence="2 10">Belongs to the ALAD family.</text>
</comment>
<dbReference type="SMART" id="SM01004">
    <property type="entry name" value="ALAD"/>
    <property type="match status" value="1"/>
</dbReference>
<comment type="catalytic activity">
    <reaction evidence="8 9">
        <text>2 5-aminolevulinate = porphobilinogen + 2 H2O + H(+)</text>
        <dbReference type="Rhea" id="RHEA:24064"/>
        <dbReference type="ChEBI" id="CHEBI:15377"/>
        <dbReference type="ChEBI" id="CHEBI:15378"/>
        <dbReference type="ChEBI" id="CHEBI:58126"/>
        <dbReference type="ChEBI" id="CHEBI:356416"/>
        <dbReference type="EC" id="4.2.1.24"/>
    </reaction>
</comment>
<evidence type="ECO:0000256" key="4">
    <source>
        <dbReference type="ARBA" id="ARBA00020771"/>
    </source>
</evidence>
<dbReference type="Pfam" id="PF00490">
    <property type="entry name" value="ALAD"/>
    <property type="match status" value="1"/>
</dbReference>
<dbReference type="SUPFAM" id="SSF51569">
    <property type="entry name" value="Aldolase"/>
    <property type="match status" value="1"/>
</dbReference>
<dbReference type="EC" id="4.2.1.24" evidence="3 9"/>
<accession>A0ABX8UZ58</accession>
<keyword evidence="12" id="KW-1185">Reference proteome</keyword>
<dbReference type="PANTHER" id="PTHR11458">
    <property type="entry name" value="DELTA-AMINOLEVULINIC ACID DEHYDRATASE"/>
    <property type="match status" value="1"/>
</dbReference>
<evidence type="ECO:0000256" key="5">
    <source>
        <dbReference type="ARBA" id="ARBA00023133"/>
    </source>
</evidence>
<dbReference type="InterPro" id="IPR001731">
    <property type="entry name" value="ALAD"/>
</dbReference>
<evidence type="ECO:0000256" key="2">
    <source>
        <dbReference type="ARBA" id="ARBA00008055"/>
    </source>
</evidence>
<comment type="pathway">
    <text evidence="1">Porphyrin-containing compound metabolism; protoporphyrin-IX biosynthesis; coproporphyrinogen-III from 5-aminolevulinate: step 1/4.</text>
</comment>
<dbReference type="Proteomes" id="UP000826014">
    <property type="component" value="Chromosome"/>
</dbReference>
<dbReference type="RefSeq" id="WP_215217442.1">
    <property type="nucleotide sequence ID" value="NZ_CP075587.1"/>
</dbReference>
<organism evidence="11 12">
    <name type="scientific">Candidatus Rhabdochlamydia oedothoracis</name>
    <dbReference type="NCBI Taxonomy" id="2720720"/>
    <lineage>
        <taxon>Bacteria</taxon>
        <taxon>Pseudomonadati</taxon>
        <taxon>Chlamydiota</taxon>
        <taxon>Chlamydiia</taxon>
        <taxon>Parachlamydiales</taxon>
        <taxon>Candidatus Rhabdochlamydiaceae</taxon>
        <taxon>Candidatus Rhabdochlamydia</taxon>
    </lineage>
</organism>
<dbReference type="PROSITE" id="PS00169">
    <property type="entry name" value="D_ALA_DEHYDRATASE"/>
    <property type="match status" value="1"/>
</dbReference>
<evidence type="ECO:0000256" key="1">
    <source>
        <dbReference type="ARBA" id="ARBA00004694"/>
    </source>
</evidence>
<name>A0ABX8UZ58_9BACT</name>
<dbReference type="EMBL" id="CP075587">
    <property type="protein sequence ID" value="QYF48146.1"/>
    <property type="molecule type" value="Genomic_DNA"/>
</dbReference>
<proteinExistence type="inferred from homology"/>
<evidence type="ECO:0000256" key="10">
    <source>
        <dbReference type="RuleBase" id="RU004161"/>
    </source>
</evidence>
<evidence type="ECO:0000313" key="11">
    <source>
        <dbReference type="EMBL" id="QYF48146.1"/>
    </source>
</evidence>
<keyword evidence="6 9" id="KW-0456">Lyase</keyword>
<evidence type="ECO:0000256" key="3">
    <source>
        <dbReference type="ARBA" id="ARBA00012053"/>
    </source>
</evidence>
<gene>
    <name evidence="11" type="ORF">RHABOEDO_000250</name>
</gene>
<protein>
    <recommendedName>
        <fullName evidence="4 9">Delta-aminolevulinic acid dehydratase</fullName>
        <ecNumber evidence="3 9">4.2.1.24</ecNumber>
    </recommendedName>
</protein>
<dbReference type="Gene3D" id="3.20.20.70">
    <property type="entry name" value="Aldolase class I"/>
    <property type="match status" value="1"/>
</dbReference>
<evidence type="ECO:0000256" key="7">
    <source>
        <dbReference type="ARBA" id="ARBA00023244"/>
    </source>
</evidence>
<keyword evidence="5" id="KW-0350">Heme biosynthesis</keyword>
<dbReference type="NCBIfam" id="NF006762">
    <property type="entry name" value="PRK09283.1"/>
    <property type="match status" value="1"/>
</dbReference>
<dbReference type="PANTHER" id="PTHR11458:SF0">
    <property type="entry name" value="DELTA-AMINOLEVULINIC ACID DEHYDRATASE"/>
    <property type="match status" value="1"/>
</dbReference>
<reference evidence="11 12" key="1">
    <citation type="journal article" date="2022" name="bioRxiv">
        <title>Ecology and evolution of chlamydial symbionts of arthropods.</title>
        <authorList>
            <person name="Halter T."/>
            <person name="Koestlbacher S."/>
            <person name="Collingro A."/>
            <person name="Sixt B.S."/>
            <person name="Toenshoff E.R."/>
            <person name="Hendrickx F."/>
            <person name="Kostanjsek R."/>
            <person name="Horn M."/>
        </authorList>
    </citation>
    <scope>NUCLEOTIDE SEQUENCE [LARGE SCALE GENOMIC DNA]</scope>
    <source>
        <strain evidence="11">W744xW776</strain>
    </source>
</reference>